<evidence type="ECO:0000256" key="10">
    <source>
        <dbReference type="ARBA" id="ARBA00049119"/>
    </source>
</evidence>
<comment type="subcellular location">
    <subcellularLocation>
        <location evidence="1">Membrane</location>
        <topology evidence="1">Multi-pass membrane protein</topology>
    </subcellularLocation>
</comment>
<feature type="region of interest" description="Disordered" evidence="11">
    <location>
        <begin position="926"/>
        <end position="948"/>
    </location>
</feature>
<sequence length="1191" mass="133453">MDSTPEWPTVLDLVDRGPCNGFDGSMAGGIQLVEQWQETFHNPTGSTLGIMTSVQNIGAFLALPIAPMISDMLGRRKGIFVGGVVMLGGVALQCQSVNIAQFIVARGMIGFGLCISINAAPLLITELAYPTQRGPITAIYNTNWYVGSIVAAWTTFGTFRMEGSSWSWRIPSVLQALPSLLQVTLIWFCPESPRWLIAKGKDMEAKQVLGKYHGNGNIGHPLVDYEYNEIREAISMEQEVGQISWMALFSTAGNRRRMRIIVALAFFSQWSGNGLVSYYINLILEGVGVTETATKTLINGCLQIFNLVMAFTSALFVDRIGRRKLFLVSNAGMLLVFVGWTVASAVFQETGSKAAGSATIAMIFIFFALYDIAYTPLLIAYTIEILPFKIRAKGFAAMSFTVTLGLIFNQYVNPVALEKLGWKYYLIYVGWLAFELGFIWLYLLETKGRTLEQTAMLFDGEPESNGDMMSIRDEERRPSVTQSITRRLTFPTKLKAAPSSETMDKDNGSDDMEMKKSDWNKDANSGRDLETSPRVTSTPFPGSNTWTTHLFNPGLDLPLLFLFVIPGLSLSSNLFVCVRTSKGIFTFQKKEFNRRSLRAARGFKSPCLGEGALKHLTADTNFVEANYTLLVGPAGKRTWLFLCTIYRMSCPQAAKTPEVELVRTFLNRRTNQHKQRAIVESLGVMGISNREWSESSLITMGSVFTLQRQKRVAVVGGGPAGLAFLRVFKEFDLDWEVVLFEARDEIGGVWYLADDAQLDPGRSKLPASPIYNSLTTNLPVNIMAFHDYQFPPGTALFPQFPVVQQYLLDFAENFDLRKFIQFQSRVEEASWRDGAWNIRVAGQSEVQRFDHLVVANGHYNKPYEPDIPGLREWGAVRGREVMHSTWYREPSPYAGKRVLVVGGGPSGRDLSIEIAQVALETYHSVKGFERNDDPNPKQRPAPTRFDAKGDGKVIYTDGSIDEGIDVVILATGYELSVPFLSQLIAQPQPTTPDEFPPHLWNSGAHIYPLAQHILPISDDLPPSSLAFIGLPNHVVPFPLCEAQAAVAVRVFANPQTFKIEEEKDWVRARNKHLRDIARRAGGDQLRTVGRLWHRISGAAQFEYRDDLLRFAGIKKWLTDDWLTEMYEKKLVLREEWTDAARSGEGEDLVKDARTKDDWYRVLLKLLDRAERRRKAAEEHVEPAGTYAVYKL</sequence>
<dbReference type="HOGENOM" id="CLU_271836_0_0_1"/>
<protein>
    <recommendedName>
        <fullName evidence="13">Major facilitator superfamily (MFS) profile domain-containing protein</fullName>
    </recommendedName>
</protein>
<dbReference type="GO" id="GO:0050661">
    <property type="term" value="F:NADP binding"/>
    <property type="evidence" value="ECO:0007669"/>
    <property type="project" value="InterPro"/>
</dbReference>
<feature type="transmembrane region" description="Helical" evidence="12">
    <location>
        <begin position="296"/>
        <end position="318"/>
    </location>
</feature>
<name>A0A0C3KKA4_9AGAM</name>
<keyword evidence="4" id="KW-0285">Flavoprotein</keyword>
<dbReference type="GO" id="GO:0005351">
    <property type="term" value="F:carbohydrate:proton symporter activity"/>
    <property type="evidence" value="ECO:0007669"/>
    <property type="project" value="TreeGrafter"/>
</dbReference>
<dbReference type="GO" id="GO:0050660">
    <property type="term" value="F:flavin adenine dinucleotide binding"/>
    <property type="evidence" value="ECO:0007669"/>
    <property type="project" value="InterPro"/>
</dbReference>
<accession>A0A0C3KKA4</accession>
<dbReference type="GO" id="GO:0016020">
    <property type="term" value="C:membrane"/>
    <property type="evidence" value="ECO:0007669"/>
    <property type="project" value="UniProtKB-SubCell"/>
</dbReference>
<dbReference type="OrthoDB" id="6133115at2759"/>
<feature type="transmembrane region" description="Helical" evidence="12">
    <location>
        <begin position="557"/>
        <end position="576"/>
    </location>
</feature>
<feature type="domain" description="Major facilitator superfamily (MFS) profile" evidence="13">
    <location>
        <begin position="9"/>
        <end position="447"/>
    </location>
</feature>
<evidence type="ECO:0000259" key="13">
    <source>
        <dbReference type="PROSITE" id="PS50850"/>
    </source>
</evidence>
<dbReference type="InterPro" id="IPR020946">
    <property type="entry name" value="Flavin_mOase-like"/>
</dbReference>
<evidence type="ECO:0000256" key="1">
    <source>
        <dbReference type="ARBA" id="ARBA00004141"/>
    </source>
</evidence>
<dbReference type="InterPro" id="IPR036259">
    <property type="entry name" value="MFS_trans_sf"/>
</dbReference>
<gene>
    <name evidence="14" type="ORF">M407DRAFT_10217</name>
</gene>
<dbReference type="PROSITE" id="PS50850">
    <property type="entry name" value="MFS"/>
    <property type="match status" value="1"/>
</dbReference>
<keyword evidence="3" id="KW-0813">Transport</keyword>
<feature type="transmembrane region" description="Helical" evidence="12">
    <location>
        <begin position="136"/>
        <end position="156"/>
    </location>
</feature>
<dbReference type="PANTHER" id="PTHR48022:SF64">
    <property type="entry name" value="MAJOR FACILITATOR SUPERFAMILY (MFS) PROFILE DOMAIN-CONTAINING PROTEIN"/>
    <property type="match status" value="1"/>
</dbReference>
<dbReference type="GO" id="GO:0004499">
    <property type="term" value="F:N,N-dimethylaniline monooxygenase activity"/>
    <property type="evidence" value="ECO:0007669"/>
    <property type="project" value="InterPro"/>
</dbReference>
<keyword evidence="8" id="KW-0560">Oxidoreductase</keyword>
<dbReference type="STRING" id="1051891.A0A0C3KKA4"/>
<dbReference type="InterPro" id="IPR036188">
    <property type="entry name" value="FAD/NAD-bd_sf"/>
</dbReference>
<dbReference type="SUPFAM" id="SSF103473">
    <property type="entry name" value="MFS general substrate transporter"/>
    <property type="match status" value="1"/>
</dbReference>
<feature type="transmembrane region" description="Helical" evidence="12">
    <location>
        <begin position="395"/>
        <end position="412"/>
    </location>
</feature>
<comment type="similarity">
    <text evidence="2">Belongs to the major facilitator superfamily. Sugar transporter (TC 2.A.1.1) family.</text>
</comment>
<evidence type="ECO:0000313" key="15">
    <source>
        <dbReference type="Proteomes" id="UP000054248"/>
    </source>
</evidence>
<dbReference type="InterPro" id="IPR005828">
    <property type="entry name" value="MFS_sugar_transport-like"/>
</dbReference>
<dbReference type="InterPro" id="IPR000960">
    <property type="entry name" value="Flavin_mOase"/>
</dbReference>
<feature type="region of interest" description="Disordered" evidence="11">
    <location>
        <begin position="496"/>
        <end position="539"/>
    </location>
</feature>
<dbReference type="Pfam" id="PF00083">
    <property type="entry name" value="Sugar_tr"/>
    <property type="match status" value="1"/>
</dbReference>
<dbReference type="PRINTS" id="PR00370">
    <property type="entry name" value="FMOXYGENASE"/>
</dbReference>
<feature type="transmembrane region" description="Helical" evidence="12">
    <location>
        <begin position="359"/>
        <end position="383"/>
    </location>
</feature>
<feature type="transmembrane region" description="Helical" evidence="12">
    <location>
        <begin position="424"/>
        <end position="444"/>
    </location>
</feature>
<reference evidence="14 15" key="1">
    <citation type="submission" date="2014-04" db="EMBL/GenBank/DDBJ databases">
        <authorList>
            <consortium name="DOE Joint Genome Institute"/>
            <person name="Kuo A."/>
            <person name="Girlanda M."/>
            <person name="Perotto S."/>
            <person name="Kohler A."/>
            <person name="Nagy L.G."/>
            <person name="Floudas D."/>
            <person name="Copeland A."/>
            <person name="Barry K.W."/>
            <person name="Cichocki N."/>
            <person name="Veneault-Fourrey C."/>
            <person name="LaButti K."/>
            <person name="Lindquist E.A."/>
            <person name="Lipzen A."/>
            <person name="Lundell T."/>
            <person name="Morin E."/>
            <person name="Murat C."/>
            <person name="Sun H."/>
            <person name="Tunlid A."/>
            <person name="Henrissat B."/>
            <person name="Grigoriev I.V."/>
            <person name="Hibbett D.S."/>
            <person name="Martin F."/>
            <person name="Nordberg H.P."/>
            <person name="Cantor M.N."/>
            <person name="Hua S.X."/>
        </authorList>
    </citation>
    <scope>NUCLEOTIDE SEQUENCE [LARGE SCALE GENOMIC DNA]</scope>
    <source>
        <strain evidence="14 15">MUT 4182</strain>
    </source>
</reference>
<organism evidence="14 15">
    <name type="scientific">Tulasnella calospora MUT 4182</name>
    <dbReference type="NCBI Taxonomy" id="1051891"/>
    <lineage>
        <taxon>Eukaryota</taxon>
        <taxon>Fungi</taxon>
        <taxon>Dikarya</taxon>
        <taxon>Basidiomycota</taxon>
        <taxon>Agaricomycotina</taxon>
        <taxon>Agaricomycetes</taxon>
        <taxon>Cantharellales</taxon>
        <taxon>Tulasnellaceae</taxon>
        <taxon>Tulasnella</taxon>
    </lineage>
</organism>
<keyword evidence="6" id="KW-0274">FAD</keyword>
<feature type="transmembrane region" description="Helical" evidence="12">
    <location>
        <begin position="260"/>
        <end position="284"/>
    </location>
</feature>
<feature type="transmembrane region" description="Helical" evidence="12">
    <location>
        <begin position="325"/>
        <end position="347"/>
    </location>
</feature>
<evidence type="ECO:0000256" key="11">
    <source>
        <dbReference type="SAM" id="MobiDB-lite"/>
    </source>
</evidence>
<evidence type="ECO:0000256" key="4">
    <source>
        <dbReference type="ARBA" id="ARBA00022630"/>
    </source>
</evidence>
<dbReference type="Pfam" id="PF00743">
    <property type="entry name" value="FMO-like"/>
    <property type="match status" value="1"/>
</dbReference>
<evidence type="ECO:0000256" key="3">
    <source>
        <dbReference type="ARBA" id="ARBA00022448"/>
    </source>
</evidence>
<keyword evidence="15" id="KW-1185">Reference proteome</keyword>
<keyword evidence="9 12" id="KW-0472">Membrane</keyword>
<evidence type="ECO:0000256" key="8">
    <source>
        <dbReference type="ARBA" id="ARBA00023002"/>
    </source>
</evidence>
<evidence type="ECO:0000256" key="7">
    <source>
        <dbReference type="ARBA" id="ARBA00022989"/>
    </source>
</evidence>
<comment type="catalytic activity">
    <reaction evidence="10">
        <text>myo-inositol(out) + H(+)(out) = myo-inositol(in) + H(+)(in)</text>
        <dbReference type="Rhea" id="RHEA:60364"/>
        <dbReference type="ChEBI" id="CHEBI:15378"/>
        <dbReference type="ChEBI" id="CHEBI:17268"/>
    </reaction>
</comment>
<dbReference type="InterPro" id="IPR005829">
    <property type="entry name" value="Sugar_transporter_CS"/>
</dbReference>
<dbReference type="Proteomes" id="UP000054248">
    <property type="component" value="Unassembled WGS sequence"/>
</dbReference>
<dbReference type="InterPro" id="IPR003663">
    <property type="entry name" value="Sugar/inositol_transpt"/>
</dbReference>
<evidence type="ECO:0000256" key="12">
    <source>
        <dbReference type="SAM" id="Phobius"/>
    </source>
</evidence>
<dbReference type="Gene3D" id="1.20.1250.20">
    <property type="entry name" value="MFS general substrate transporter like domains"/>
    <property type="match status" value="1"/>
</dbReference>
<keyword evidence="5 12" id="KW-0812">Transmembrane</keyword>
<evidence type="ECO:0000256" key="6">
    <source>
        <dbReference type="ARBA" id="ARBA00022827"/>
    </source>
</evidence>
<dbReference type="Gene3D" id="3.50.50.60">
    <property type="entry name" value="FAD/NAD(P)-binding domain"/>
    <property type="match status" value="2"/>
</dbReference>
<dbReference type="NCBIfam" id="TIGR00879">
    <property type="entry name" value="SP"/>
    <property type="match status" value="1"/>
</dbReference>
<reference evidence="15" key="2">
    <citation type="submission" date="2015-01" db="EMBL/GenBank/DDBJ databases">
        <title>Evolutionary Origins and Diversification of the Mycorrhizal Mutualists.</title>
        <authorList>
            <consortium name="DOE Joint Genome Institute"/>
            <consortium name="Mycorrhizal Genomics Consortium"/>
            <person name="Kohler A."/>
            <person name="Kuo A."/>
            <person name="Nagy L.G."/>
            <person name="Floudas D."/>
            <person name="Copeland A."/>
            <person name="Barry K.W."/>
            <person name="Cichocki N."/>
            <person name="Veneault-Fourrey C."/>
            <person name="LaButti K."/>
            <person name="Lindquist E.A."/>
            <person name="Lipzen A."/>
            <person name="Lundell T."/>
            <person name="Morin E."/>
            <person name="Murat C."/>
            <person name="Riley R."/>
            <person name="Ohm R."/>
            <person name="Sun H."/>
            <person name="Tunlid A."/>
            <person name="Henrissat B."/>
            <person name="Grigoriev I.V."/>
            <person name="Hibbett D.S."/>
            <person name="Martin F."/>
        </authorList>
    </citation>
    <scope>NUCLEOTIDE SEQUENCE [LARGE SCALE GENOMIC DNA]</scope>
    <source>
        <strain evidence="15">MUT 4182</strain>
    </source>
</reference>
<proteinExistence type="inferred from homology"/>
<dbReference type="PANTHER" id="PTHR48022">
    <property type="entry name" value="PLASTIDIC GLUCOSE TRANSPORTER 4"/>
    <property type="match status" value="1"/>
</dbReference>
<dbReference type="FunFam" id="1.20.1250.20:FF:000117">
    <property type="entry name" value="MFS hexose transporter"/>
    <property type="match status" value="1"/>
</dbReference>
<feature type="transmembrane region" description="Helical" evidence="12">
    <location>
        <begin position="109"/>
        <end position="129"/>
    </location>
</feature>
<feature type="compositionally biased region" description="Basic and acidic residues" evidence="11">
    <location>
        <begin position="926"/>
        <end position="936"/>
    </location>
</feature>
<feature type="compositionally biased region" description="Basic and acidic residues" evidence="11">
    <location>
        <begin position="502"/>
        <end position="531"/>
    </location>
</feature>
<keyword evidence="7 12" id="KW-1133">Transmembrane helix</keyword>
<dbReference type="PROSITE" id="PS00216">
    <property type="entry name" value="SUGAR_TRANSPORT_1"/>
    <property type="match status" value="1"/>
</dbReference>
<dbReference type="InterPro" id="IPR050360">
    <property type="entry name" value="MFS_Sugar_Transporters"/>
</dbReference>
<evidence type="ECO:0000256" key="9">
    <source>
        <dbReference type="ARBA" id="ARBA00023136"/>
    </source>
</evidence>
<feature type="transmembrane region" description="Helical" evidence="12">
    <location>
        <begin position="48"/>
        <end position="66"/>
    </location>
</feature>
<evidence type="ECO:0000256" key="5">
    <source>
        <dbReference type="ARBA" id="ARBA00022692"/>
    </source>
</evidence>
<dbReference type="InterPro" id="IPR020846">
    <property type="entry name" value="MFS_dom"/>
</dbReference>
<dbReference type="AlphaFoldDB" id="A0A0C3KKA4"/>
<evidence type="ECO:0000256" key="2">
    <source>
        <dbReference type="ARBA" id="ARBA00010992"/>
    </source>
</evidence>
<evidence type="ECO:0000313" key="14">
    <source>
        <dbReference type="EMBL" id="KIO21828.1"/>
    </source>
</evidence>
<dbReference type="SUPFAM" id="SSF51905">
    <property type="entry name" value="FAD/NAD(P)-binding domain"/>
    <property type="match status" value="2"/>
</dbReference>
<dbReference type="EMBL" id="KN823126">
    <property type="protein sequence ID" value="KIO21828.1"/>
    <property type="molecule type" value="Genomic_DNA"/>
</dbReference>